<dbReference type="EMBL" id="JBHLSV010000014">
    <property type="protein sequence ID" value="MFC0674719.1"/>
    <property type="molecule type" value="Genomic_DNA"/>
</dbReference>
<dbReference type="InterPro" id="IPR003362">
    <property type="entry name" value="Bact_transf"/>
</dbReference>
<evidence type="ECO:0000256" key="5">
    <source>
        <dbReference type="ARBA" id="ARBA00022989"/>
    </source>
</evidence>
<keyword evidence="4 7" id="KW-0812">Transmembrane</keyword>
<feature type="transmembrane region" description="Helical" evidence="7">
    <location>
        <begin position="310"/>
        <end position="331"/>
    </location>
</feature>
<dbReference type="PANTHER" id="PTHR30576">
    <property type="entry name" value="COLANIC BIOSYNTHESIS UDP-GLUCOSE LIPID CARRIER TRANSFERASE"/>
    <property type="match status" value="1"/>
</dbReference>
<dbReference type="PANTHER" id="PTHR30576:SF10">
    <property type="entry name" value="SLL5057 PROTEIN"/>
    <property type="match status" value="1"/>
</dbReference>
<dbReference type="Pfam" id="PF02397">
    <property type="entry name" value="Bac_transf"/>
    <property type="match status" value="1"/>
</dbReference>
<name>A0ABV6RCK9_9MICO</name>
<keyword evidence="3 9" id="KW-0808">Transferase</keyword>
<dbReference type="Proteomes" id="UP001589793">
    <property type="component" value="Unassembled WGS sequence"/>
</dbReference>
<reference evidence="9 10" key="1">
    <citation type="submission" date="2024-09" db="EMBL/GenBank/DDBJ databases">
        <authorList>
            <person name="Sun Q."/>
            <person name="Mori K."/>
        </authorList>
    </citation>
    <scope>NUCLEOTIDE SEQUENCE [LARGE SCALE GENOMIC DNA]</scope>
    <source>
        <strain evidence="9 10">CICC 10874</strain>
    </source>
</reference>
<feature type="domain" description="Bacterial sugar transferase" evidence="8">
    <location>
        <begin position="305"/>
        <end position="495"/>
    </location>
</feature>
<evidence type="ECO:0000256" key="4">
    <source>
        <dbReference type="ARBA" id="ARBA00022692"/>
    </source>
</evidence>
<proteinExistence type="inferred from homology"/>
<sequence>MTTSRERALAVQTPAEARRGVRRVLAGSRTARDLRRRSVAIMVLADILSLVVAGAAAFAIRQATLGRAGDLGDSLSDAAVLIALGWLVAIVLFSGYDSRLLPAGPELFGNVLHASLAAAGIVGAIVYLAGIELSRAFFLVFFLVGPLLLLLNRFLLRRLLNSMRGRGHLRQGVVAVGDLRHVEGIARTIARETWLGYDIVGAITPTGRDEGASALGIPVLGAERDLLRIADETRPGVLLFTAGASASAEEFRRTAWKLEDEDVAVIVVPALTEISADRVRMRPVAGLPLVHMDLPRARGALKWTKRTMDVIAAAVLLMVLAPVLVGIAVWVKVSDGGPVIFRQQRVGRDGVHFEFLKFRSMVTDAEAVLVEMTERAVQDRGNAVMFKMRHDPRITKPGRVLRRYSLDELPQLWNVLRGDMSLVGPRPALPREVAGYDEDAFRRLSVRPGITGLWQVSGRSDLSWEETVRLDLYYVDNWSFTQDVQILSRTVRAVMSSAGAY</sequence>
<dbReference type="NCBIfam" id="TIGR03025">
    <property type="entry name" value="EPS_sugtrans"/>
    <property type="match status" value="1"/>
</dbReference>
<accession>A0ABV6RCK9</accession>
<evidence type="ECO:0000256" key="3">
    <source>
        <dbReference type="ARBA" id="ARBA00022679"/>
    </source>
</evidence>
<comment type="caution">
    <text evidence="9">The sequence shown here is derived from an EMBL/GenBank/DDBJ whole genome shotgun (WGS) entry which is preliminary data.</text>
</comment>
<dbReference type="GO" id="GO:0016740">
    <property type="term" value="F:transferase activity"/>
    <property type="evidence" value="ECO:0007669"/>
    <property type="project" value="UniProtKB-KW"/>
</dbReference>
<dbReference type="EC" id="2.7.8.-" evidence="9"/>
<comment type="similarity">
    <text evidence="2">Belongs to the bacterial sugar transferase family.</text>
</comment>
<dbReference type="Pfam" id="PF13727">
    <property type="entry name" value="CoA_binding_3"/>
    <property type="match status" value="1"/>
</dbReference>
<evidence type="ECO:0000256" key="7">
    <source>
        <dbReference type="SAM" id="Phobius"/>
    </source>
</evidence>
<protein>
    <submittedName>
        <fullName evidence="9">Sugar transferase</fullName>
        <ecNumber evidence="9">2.7.8.-</ecNumber>
    </submittedName>
</protein>
<dbReference type="RefSeq" id="WP_376981071.1">
    <property type="nucleotide sequence ID" value="NZ_JBHLSV010000014.1"/>
</dbReference>
<feature type="transmembrane region" description="Helical" evidence="7">
    <location>
        <begin position="108"/>
        <end position="130"/>
    </location>
</feature>
<evidence type="ECO:0000256" key="1">
    <source>
        <dbReference type="ARBA" id="ARBA00004141"/>
    </source>
</evidence>
<feature type="transmembrane region" description="Helical" evidence="7">
    <location>
        <begin position="39"/>
        <end position="58"/>
    </location>
</feature>
<feature type="transmembrane region" description="Helical" evidence="7">
    <location>
        <begin position="78"/>
        <end position="96"/>
    </location>
</feature>
<feature type="transmembrane region" description="Helical" evidence="7">
    <location>
        <begin position="136"/>
        <end position="156"/>
    </location>
</feature>
<keyword evidence="5 7" id="KW-1133">Transmembrane helix</keyword>
<evidence type="ECO:0000313" key="10">
    <source>
        <dbReference type="Proteomes" id="UP001589793"/>
    </source>
</evidence>
<organism evidence="9 10">
    <name type="scientific">Brachybacterium hainanense</name>
    <dbReference type="NCBI Taxonomy" id="1541174"/>
    <lineage>
        <taxon>Bacteria</taxon>
        <taxon>Bacillati</taxon>
        <taxon>Actinomycetota</taxon>
        <taxon>Actinomycetes</taxon>
        <taxon>Micrococcales</taxon>
        <taxon>Dermabacteraceae</taxon>
        <taxon>Brachybacterium</taxon>
    </lineage>
</organism>
<dbReference type="InterPro" id="IPR017475">
    <property type="entry name" value="EPS_sugar_tfrase"/>
</dbReference>
<evidence type="ECO:0000256" key="6">
    <source>
        <dbReference type="ARBA" id="ARBA00023136"/>
    </source>
</evidence>
<evidence type="ECO:0000259" key="8">
    <source>
        <dbReference type="Pfam" id="PF02397"/>
    </source>
</evidence>
<keyword evidence="10" id="KW-1185">Reference proteome</keyword>
<dbReference type="Gene3D" id="3.40.50.720">
    <property type="entry name" value="NAD(P)-binding Rossmann-like Domain"/>
    <property type="match status" value="1"/>
</dbReference>
<evidence type="ECO:0000313" key="9">
    <source>
        <dbReference type="EMBL" id="MFC0674719.1"/>
    </source>
</evidence>
<comment type="subcellular location">
    <subcellularLocation>
        <location evidence="1">Membrane</location>
        <topology evidence="1">Multi-pass membrane protein</topology>
    </subcellularLocation>
</comment>
<evidence type="ECO:0000256" key="2">
    <source>
        <dbReference type="ARBA" id="ARBA00006464"/>
    </source>
</evidence>
<keyword evidence="6 7" id="KW-0472">Membrane</keyword>
<gene>
    <name evidence="9" type="ORF">ACFFF6_12195</name>
</gene>